<dbReference type="AlphaFoldDB" id="A0A392UVX1"/>
<gene>
    <name evidence="2" type="ORF">A2U01_0100312</name>
</gene>
<feature type="non-terminal residue" evidence="2">
    <location>
        <position position="42"/>
    </location>
</feature>
<reference evidence="2 3" key="1">
    <citation type="journal article" date="2018" name="Front. Plant Sci.">
        <title>Red Clover (Trifolium pratense) and Zigzag Clover (T. medium) - A Picture of Genomic Similarities and Differences.</title>
        <authorList>
            <person name="Dluhosova J."/>
            <person name="Istvanek J."/>
            <person name="Nedelnik J."/>
            <person name="Repkova J."/>
        </authorList>
    </citation>
    <scope>NUCLEOTIDE SEQUENCE [LARGE SCALE GENOMIC DNA]</scope>
    <source>
        <strain evidence="3">cv. 10/8</strain>
        <tissue evidence="2">Leaf</tissue>
    </source>
</reference>
<organism evidence="2 3">
    <name type="scientific">Trifolium medium</name>
    <dbReference type="NCBI Taxonomy" id="97028"/>
    <lineage>
        <taxon>Eukaryota</taxon>
        <taxon>Viridiplantae</taxon>
        <taxon>Streptophyta</taxon>
        <taxon>Embryophyta</taxon>
        <taxon>Tracheophyta</taxon>
        <taxon>Spermatophyta</taxon>
        <taxon>Magnoliopsida</taxon>
        <taxon>eudicotyledons</taxon>
        <taxon>Gunneridae</taxon>
        <taxon>Pentapetalae</taxon>
        <taxon>rosids</taxon>
        <taxon>fabids</taxon>
        <taxon>Fabales</taxon>
        <taxon>Fabaceae</taxon>
        <taxon>Papilionoideae</taxon>
        <taxon>50 kb inversion clade</taxon>
        <taxon>NPAAA clade</taxon>
        <taxon>Hologalegina</taxon>
        <taxon>IRL clade</taxon>
        <taxon>Trifolieae</taxon>
        <taxon>Trifolium</taxon>
    </lineage>
</organism>
<evidence type="ECO:0000313" key="3">
    <source>
        <dbReference type="Proteomes" id="UP000265520"/>
    </source>
</evidence>
<sequence length="42" mass="4789">MDQNVEATSTDDIKVWGEKKAYNQEDTKEKETAARSSIKMDP</sequence>
<feature type="compositionally biased region" description="Basic and acidic residues" evidence="1">
    <location>
        <begin position="11"/>
        <end position="42"/>
    </location>
</feature>
<proteinExistence type="predicted"/>
<protein>
    <submittedName>
        <fullName evidence="2">Uncharacterized protein</fullName>
    </submittedName>
</protein>
<dbReference type="EMBL" id="LXQA010964784">
    <property type="protein sequence ID" value="MCI79041.1"/>
    <property type="molecule type" value="Genomic_DNA"/>
</dbReference>
<dbReference type="Proteomes" id="UP000265520">
    <property type="component" value="Unassembled WGS sequence"/>
</dbReference>
<evidence type="ECO:0000256" key="1">
    <source>
        <dbReference type="SAM" id="MobiDB-lite"/>
    </source>
</evidence>
<feature type="compositionally biased region" description="Polar residues" evidence="1">
    <location>
        <begin position="1"/>
        <end position="10"/>
    </location>
</feature>
<accession>A0A392UVX1</accession>
<name>A0A392UVX1_9FABA</name>
<comment type="caution">
    <text evidence="2">The sequence shown here is derived from an EMBL/GenBank/DDBJ whole genome shotgun (WGS) entry which is preliminary data.</text>
</comment>
<keyword evidence="3" id="KW-1185">Reference proteome</keyword>
<evidence type="ECO:0000313" key="2">
    <source>
        <dbReference type="EMBL" id="MCI79041.1"/>
    </source>
</evidence>
<feature type="region of interest" description="Disordered" evidence="1">
    <location>
        <begin position="1"/>
        <end position="42"/>
    </location>
</feature>